<feature type="signal peptide" evidence="1">
    <location>
        <begin position="1"/>
        <end position="20"/>
    </location>
</feature>
<dbReference type="RefSeq" id="WP_005289725.1">
    <property type="nucleotide sequence ID" value="NZ_CM000961.1"/>
</dbReference>
<keyword evidence="3" id="KW-1185">Reference proteome</keyword>
<reference evidence="2" key="1">
    <citation type="submission" date="2010-06" db="EMBL/GenBank/DDBJ databases">
        <authorList>
            <person name="Muzny D."/>
            <person name="Qin X."/>
            <person name="Buhay C."/>
            <person name="Dugan-Rocha S."/>
            <person name="Ding Y."/>
            <person name="Chen G."/>
            <person name="Hawes A."/>
            <person name="Holder M."/>
            <person name="Jhangiani S."/>
            <person name="Johnson A."/>
            <person name="Khan Z."/>
            <person name="Li Z."/>
            <person name="Liu W."/>
            <person name="Liu X."/>
            <person name="Perez L."/>
            <person name="Shen H."/>
            <person name="Wang Q."/>
            <person name="Watt J."/>
            <person name="Xi L."/>
            <person name="Xin Y."/>
            <person name="Zhou J."/>
            <person name="Deng J."/>
            <person name="Jiang H."/>
            <person name="Liu Y."/>
            <person name="Qu J."/>
            <person name="Song X.-Z."/>
            <person name="Zhang L."/>
            <person name="Villasana D."/>
            <person name="Johnson A."/>
            <person name="Liu J."/>
            <person name="Liyanage D."/>
            <person name="Lorensuhewa L."/>
            <person name="Robinson T."/>
            <person name="Song A."/>
            <person name="Song B.-B."/>
            <person name="Dinh H."/>
            <person name="Thornton R."/>
            <person name="Coyle M."/>
            <person name="Francisco L."/>
            <person name="Jackson L."/>
            <person name="Javaid M."/>
            <person name="Korchina V."/>
            <person name="Kovar C."/>
            <person name="Mata R."/>
            <person name="Mathew T."/>
            <person name="Ngo R."/>
            <person name="Nguyen L."/>
            <person name="Nguyen N."/>
            <person name="Okwuonu G."/>
            <person name="Ongeri F."/>
            <person name="Pham C."/>
            <person name="Simmons D."/>
            <person name="Wilczek-Boney K."/>
            <person name="Hale W."/>
            <person name="Jakkamsetti A."/>
            <person name="Pham P."/>
            <person name="Ruth R."/>
            <person name="San Lucas F."/>
            <person name="Warren J."/>
            <person name="Zhang J."/>
            <person name="Zhao Z."/>
            <person name="Zhou C."/>
            <person name="Zhu D."/>
            <person name="Lee S."/>
            <person name="Bess C."/>
            <person name="Blankenburg K."/>
            <person name="Forbes L."/>
            <person name="Fu Q."/>
            <person name="Gubbala S."/>
            <person name="Hirani K."/>
            <person name="Jayaseelan J.C."/>
            <person name="Lara F."/>
            <person name="Munidasa M."/>
            <person name="Palculict T."/>
            <person name="Patil S."/>
            <person name="Pu L.-L."/>
            <person name="Saada N."/>
            <person name="Tang L."/>
            <person name="Weissenberger G."/>
            <person name="Zhu Y."/>
            <person name="Hemphill L."/>
            <person name="Shang Y."/>
            <person name="Youmans B."/>
            <person name="Ayvaz T."/>
            <person name="Ross M."/>
            <person name="Santibanez J."/>
            <person name="Aqrawi P."/>
            <person name="Gross S."/>
            <person name="Joshi V."/>
            <person name="Fowler G."/>
            <person name="Nazareth L."/>
            <person name="Reid J."/>
            <person name="Worley K."/>
            <person name="Petrosino J."/>
            <person name="Highlander S."/>
            <person name="Gibbs R."/>
        </authorList>
    </citation>
    <scope>NUCLEOTIDE SEQUENCE [LARGE SCALE GENOMIC DNA]</scope>
    <source>
        <strain evidence="2">ATCC 33030</strain>
    </source>
</reference>
<evidence type="ECO:0008006" key="4">
    <source>
        <dbReference type="Google" id="ProtNLM"/>
    </source>
</evidence>
<gene>
    <name evidence="2" type="ORF">HMPREF0291_11386</name>
</gene>
<dbReference type="InterPro" id="IPR012347">
    <property type="entry name" value="Ferritin-like"/>
</dbReference>
<dbReference type="Proteomes" id="UP000004208">
    <property type="component" value="Unassembled WGS sequence"/>
</dbReference>
<organism evidence="2 3">
    <name type="scientific">Corynebacterium genitalium ATCC 33030</name>
    <dbReference type="NCBI Taxonomy" id="585529"/>
    <lineage>
        <taxon>Bacteria</taxon>
        <taxon>Bacillati</taxon>
        <taxon>Actinomycetota</taxon>
        <taxon>Actinomycetes</taxon>
        <taxon>Mycobacteriales</taxon>
        <taxon>Corynebacteriaceae</taxon>
        <taxon>Corynebacterium</taxon>
    </lineage>
</organism>
<keyword evidence="1" id="KW-0732">Signal</keyword>
<dbReference type="HOGENOM" id="CLU_080105_0_0_11"/>
<dbReference type="STRING" id="585529.HMPREF0291_11386"/>
<protein>
    <recommendedName>
        <fullName evidence="4">DUF4439 domain-containing protein</fullName>
    </recommendedName>
</protein>
<evidence type="ECO:0000313" key="3">
    <source>
        <dbReference type="Proteomes" id="UP000004208"/>
    </source>
</evidence>
<comment type="caution">
    <text evidence="2">The sequence shown here is derived from an EMBL/GenBank/DDBJ whole genome shotgun (WGS) entry which is preliminary data.</text>
</comment>
<dbReference type="eggNOG" id="ENOG5032CNP">
    <property type="taxonomic scope" value="Bacteria"/>
</dbReference>
<dbReference type="SUPFAM" id="SSF47240">
    <property type="entry name" value="Ferritin-like"/>
    <property type="match status" value="1"/>
</dbReference>
<sequence>MKFSRTLAAVALTAAAPLTACSPIYVFGPHPDGDLLTLARQAEADAGTLDGDAAGMREFHARQLFDEITRLCGTDSAGLPPSSCDVERGPGETTGAKDDVAAAVALTDALVTQSGKLPDESVPLVVAQAVDLTASLDAPESDDWDFPVPEEPIADESVAETAAELIKEEYAVQFGLDLASAYADDNLQARIDNLRPLHDMRIDAMRDAFPELPPRAPGYEVDGGGPTNPGEAAAFVDNIEATLVDRWRTAASDAFTEDAPAEWRTLVIHLAAHAQRAANTA</sequence>
<proteinExistence type="predicted"/>
<feature type="chain" id="PRO_5039504460" description="DUF4439 domain-containing protein" evidence="1">
    <location>
        <begin position="21"/>
        <end position="281"/>
    </location>
</feature>
<dbReference type="InterPro" id="IPR009078">
    <property type="entry name" value="Ferritin-like_SF"/>
</dbReference>
<dbReference type="AlphaFoldDB" id="D7WF50"/>
<evidence type="ECO:0000256" key="1">
    <source>
        <dbReference type="SAM" id="SignalP"/>
    </source>
</evidence>
<dbReference type="OrthoDB" id="4428108at2"/>
<dbReference type="Gene3D" id="1.20.1260.10">
    <property type="match status" value="1"/>
</dbReference>
<evidence type="ECO:0000313" key="2">
    <source>
        <dbReference type="EMBL" id="EFK53729.1"/>
    </source>
</evidence>
<name>D7WF50_9CORY</name>
<accession>D7WF50</accession>
<dbReference type="EMBL" id="ACLJ02000003">
    <property type="protein sequence ID" value="EFK53729.1"/>
    <property type="molecule type" value="Genomic_DNA"/>
</dbReference>